<feature type="region of interest" description="Disordered" evidence="1">
    <location>
        <begin position="79"/>
        <end position="99"/>
    </location>
</feature>
<evidence type="ECO:0000313" key="4">
    <source>
        <dbReference type="Proteomes" id="UP000594637"/>
    </source>
</evidence>
<dbReference type="KEGG" id="arep:ID810_04820"/>
<keyword evidence="4" id="KW-1185">Reference proteome</keyword>
<evidence type="ECO:0000256" key="1">
    <source>
        <dbReference type="SAM" id="MobiDB-lite"/>
    </source>
</evidence>
<dbReference type="Proteomes" id="UP000594637">
    <property type="component" value="Chromosome"/>
</dbReference>
<keyword evidence="2" id="KW-0472">Membrane</keyword>
<accession>A0A7T0PXI4</accession>
<feature type="transmembrane region" description="Helical" evidence="2">
    <location>
        <begin position="23"/>
        <end position="43"/>
    </location>
</feature>
<feature type="transmembrane region" description="Helical" evidence="2">
    <location>
        <begin position="49"/>
        <end position="67"/>
    </location>
</feature>
<keyword evidence="2" id="KW-1133">Transmembrane helix</keyword>
<evidence type="ECO:0000256" key="2">
    <source>
        <dbReference type="SAM" id="Phobius"/>
    </source>
</evidence>
<organism evidence="3 4">
    <name type="scientific">Actinomyces respiraculi</name>
    <dbReference type="NCBI Taxonomy" id="2744574"/>
    <lineage>
        <taxon>Bacteria</taxon>
        <taxon>Bacillati</taxon>
        <taxon>Actinomycetota</taxon>
        <taxon>Actinomycetes</taxon>
        <taxon>Actinomycetales</taxon>
        <taxon>Actinomycetaceae</taxon>
        <taxon>Actinomyces</taxon>
    </lineage>
</organism>
<dbReference type="AlphaFoldDB" id="A0A7T0PXI4"/>
<keyword evidence="2" id="KW-0812">Transmembrane</keyword>
<dbReference type="EMBL" id="CP063989">
    <property type="protein sequence ID" value="QPL06563.1"/>
    <property type="molecule type" value="Genomic_DNA"/>
</dbReference>
<gene>
    <name evidence="3" type="ORF">ID810_04820</name>
</gene>
<evidence type="ECO:0000313" key="3">
    <source>
        <dbReference type="EMBL" id="QPL06563.1"/>
    </source>
</evidence>
<protein>
    <submittedName>
        <fullName evidence="3">Uncharacterized protein</fullName>
    </submittedName>
</protein>
<sequence>MRTGAPREPHIEVWNDLVSARDLVLSLTVCAASAVAALVVATLTGGQLLFWGLAGSVLGFALSCLLVQPKRDVSIVDSGASEDVGTAATEPSEPSEVTP</sequence>
<proteinExistence type="predicted"/>
<name>A0A7T0PXI4_9ACTO</name>
<reference evidence="3 4" key="1">
    <citation type="submission" date="2020-11" db="EMBL/GenBank/DDBJ databases">
        <title>Actinomyces sp. ZJ750.</title>
        <authorList>
            <person name="Zhou J."/>
        </authorList>
    </citation>
    <scope>NUCLEOTIDE SEQUENCE [LARGE SCALE GENOMIC DNA]</scope>
    <source>
        <strain evidence="3 4">ZJ750</strain>
    </source>
</reference>